<evidence type="ECO:0000313" key="3">
    <source>
        <dbReference type="EMBL" id="KXI13466.1"/>
    </source>
</evidence>
<name>A0A135YVN3_9FIRM</name>
<dbReference type="eggNOG" id="COG5523">
    <property type="taxonomic scope" value="Bacteria"/>
</dbReference>
<feature type="transmembrane region" description="Helical" evidence="2">
    <location>
        <begin position="120"/>
        <end position="150"/>
    </location>
</feature>
<protein>
    <submittedName>
        <fullName evidence="3">Cation diffusion facilitator family transporter</fullName>
    </submittedName>
</protein>
<dbReference type="STRING" id="1261.HMPREF3195_00709"/>
<feature type="compositionally biased region" description="Acidic residues" evidence="1">
    <location>
        <begin position="317"/>
        <end position="333"/>
    </location>
</feature>
<keyword evidence="2" id="KW-0472">Membrane</keyword>
<evidence type="ECO:0000256" key="1">
    <source>
        <dbReference type="SAM" id="MobiDB-lite"/>
    </source>
</evidence>
<evidence type="ECO:0000313" key="4">
    <source>
        <dbReference type="Proteomes" id="UP000070326"/>
    </source>
</evidence>
<feature type="transmembrane region" description="Helical" evidence="2">
    <location>
        <begin position="47"/>
        <end position="67"/>
    </location>
</feature>
<feature type="compositionally biased region" description="Basic and acidic residues" evidence="1">
    <location>
        <begin position="334"/>
        <end position="358"/>
    </location>
</feature>
<dbReference type="Pfam" id="PF06161">
    <property type="entry name" value="DUF975"/>
    <property type="match status" value="1"/>
</dbReference>
<organism evidence="3 4">
    <name type="scientific">Peptostreptococcus anaerobius</name>
    <dbReference type="NCBI Taxonomy" id="1261"/>
    <lineage>
        <taxon>Bacteria</taxon>
        <taxon>Bacillati</taxon>
        <taxon>Bacillota</taxon>
        <taxon>Clostridia</taxon>
        <taxon>Peptostreptococcales</taxon>
        <taxon>Peptostreptococcaceae</taxon>
        <taxon>Peptostreptococcus</taxon>
    </lineage>
</organism>
<accession>A0A135YVN3</accession>
<dbReference type="Proteomes" id="UP000070326">
    <property type="component" value="Unassembled WGS sequence"/>
</dbReference>
<comment type="caution">
    <text evidence="3">The sequence shown here is derived from an EMBL/GenBank/DDBJ whole genome shotgun (WGS) entry which is preliminary data.</text>
</comment>
<feature type="compositionally biased region" description="Basic and acidic residues" evidence="1">
    <location>
        <begin position="298"/>
        <end position="316"/>
    </location>
</feature>
<feature type="transmembrane region" description="Helical" evidence="2">
    <location>
        <begin position="73"/>
        <end position="99"/>
    </location>
</feature>
<sequence length="358" mass="40509">MVRQPKSRACLKTLINLFNKIYKMEVTKMMTNKEIRAVARERLSGNWLKMLLVNIIVCAIIGAGSYFSTVKEAIYITLGMSIISVILVTGQTNLTFNIAKGKEWRAGNFFVGIKEYLRSFGYNILIGLMVVAIEIVFVFLIVSNSVAALIGKPSNLDLAQSIKHMHPENIGLAVGFLLVMVFILILIDLMYSMVIYIILEKNSDIGIIKSMKYSRKLMKKRKAKLFGLYLSFIGWSLLSILTLGIGILFLNSYIMTSMGIFYVELLKDKAELADEVGLVSHNDFVEMNEYRVVDTESLEVIKDEDNDNNQEHKEIDKDVEEGSEEGQNNEDNQETEKSSDDQDNVSEHKVNQEEKGEV</sequence>
<evidence type="ECO:0000256" key="2">
    <source>
        <dbReference type="SAM" id="Phobius"/>
    </source>
</evidence>
<reference evidence="3 4" key="1">
    <citation type="submission" date="2016-02" db="EMBL/GenBank/DDBJ databases">
        <authorList>
            <person name="Wen L."/>
            <person name="He K."/>
            <person name="Yang H."/>
        </authorList>
    </citation>
    <scope>NUCLEOTIDE SEQUENCE [LARGE SCALE GENOMIC DNA]</scope>
    <source>
        <strain evidence="3 4">MJR8628A</strain>
    </source>
</reference>
<dbReference type="PATRIC" id="fig|1261.5.peg.714"/>
<keyword evidence="2" id="KW-0812">Transmembrane</keyword>
<feature type="region of interest" description="Disordered" evidence="1">
    <location>
        <begin position="298"/>
        <end position="358"/>
    </location>
</feature>
<dbReference type="PANTHER" id="PTHR40076:SF1">
    <property type="entry name" value="MEMBRANE PROTEIN"/>
    <property type="match status" value="1"/>
</dbReference>
<dbReference type="PANTHER" id="PTHR40076">
    <property type="entry name" value="MEMBRANE PROTEIN-RELATED"/>
    <property type="match status" value="1"/>
</dbReference>
<proteinExistence type="predicted"/>
<feature type="transmembrane region" description="Helical" evidence="2">
    <location>
        <begin position="170"/>
        <end position="199"/>
    </location>
</feature>
<feature type="transmembrane region" description="Helical" evidence="2">
    <location>
        <begin position="225"/>
        <end position="250"/>
    </location>
</feature>
<dbReference type="InterPro" id="IPR010380">
    <property type="entry name" value="DUF975"/>
</dbReference>
<gene>
    <name evidence="3" type="ORF">HMPREF3195_00709</name>
</gene>
<keyword evidence="2" id="KW-1133">Transmembrane helix</keyword>
<dbReference type="EMBL" id="LSQZ01000022">
    <property type="protein sequence ID" value="KXI13466.1"/>
    <property type="molecule type" value="Genomic_DNA"/>
</dbReference>
<dbReference type="AlphaFoldDB" id="A0A135YVN3"/>